<accession>A0A2S5DRN4</accession>
<dbReference type="RefSeq" id="WP_089460843.1">
    <property type="nucleotide sequence ID" value="NZ_CM009575.1"/>
</dbReference>
<proteinExistence type="predicted"/>
<name>A0A2S5DRN4_9BURK</name>
<evidence type="ECO:0000313" key="3">
    <source>
        <dbReference type="Proteomes" id="UP000238655"/>
    </source>
</evidence>
<reference evidence="2 3" key="1">
    <citation type="submission" date="2018-01" db="EMBL/GenBank/DDBJ databases">
        <title>Successful Treatment of Persistent Burkholderia cepacia Bacteremia with Ceftazidime-Avibactam.</title>
        <authorList>
            <person name="Tamma P."/>
            <person name="Fan Y."/>
            <person name="Bergman Y."/>
            <person name="Sick-Samuels A."/>
            <person name="Hsu A."/>
            <person name="Timp W."/>
            <person name="Simner P."/>
        </authorList>
    </citation>
    <scope>NUCLEOTIDE SEQUENCE [LARGE SCALE GENOMIC DNA]</scope>
    <source>
        <strain evidence="2 3">170816</strain>
    </source>
</reference>
<comment type="caution">
    <text evidence="2">The sequence shown here is derived from an EMBL/GenBank/DDBJ whole genome shotgun (WGS) entry which is preliminary data.</text>
</comment>
<feature type="transmembrane region" description="Helical" evidence="1">
    <location>
        <begin position="49"/>
        <end position="72"/>
    </location>
</feature>
<feature type="transmembrane region" description="Helical" evidence="1">
    <location>
        <begin position="20"/>
        <end position="37"/>
    </location>
</feature>
<sequence>MPEISTGHSHILGDEMASVIIFWSTWYIVGLIYWLVVACDGQTITVGDVIFALVIAIASPVFLAAHLGIFLFKIRIRKR</sequence>
<evidence type="ECO:0000313" key="2">
    <source>
        <dbReference type="EMBL" id="POZ81737.1"/>
    </source>
</evidence>
<protein>
    <recommendedName>
        <fullName evidence="4">Transmembrane protein</fullName>
    </recommendedName>
</protein>
<keyword evidence="1" id="KW-1133">Transmembrane helix</keyword>
<dbReference type="AlphaFoldDB" id="A0A2S5DRN4"/>
<keyword evidence="1" id="KW-0472">Membrane</keyword>
<evidence type="ECO:0000256" key="1">
    <source>
        <dbReference type="SAM" id="Phobius"/>
    </source>
</evidence>
<organism evidence="2 3">
    <name type="scientific">Burkholderia contaminans</name>
    <dbReference type="NCBI Taxonomy" id="488447"/>
    <lineage>
        <taxon>Bacteria</taxon>
        <taxon>Pseudomonadati</taxon>
        <taxon>Pseudomonadota</taxon>
        <taxon>Betaproteobacteria</taxon>
        <taxon>Burkholderiales</taxon>
        <taxon>Burkholderiaceae</taxon>
        <taxon>Burkholderia</taxon>
        <taxon>Burkholderia cepacia complex</taxon>
    </lineage>
</organism>
<dbReference type="Proteomes" id="UP000238655">
    <property type="component" value="Chromosome 1"/>
</dbReference>
<keyword evidence="1" id="KW-0812">Transmembrane</keyword>
<dbReference type="EMBL" id="PQVP01000002">
    <property type="protein sequence ID" value="POZ81737.1"/>
    <property type="molecule type" value="Genomic_DNA"/>
</dbReference>
<evidence type="ECO:0008006" key="4">
    <source>
        <dbReference type="Google" id="ProtNLM"/>
    </source>
</evidence>
<gene>
    <name evidence="2" type="ORF">C3743_15605</name>
</gene>